<accession>A0A840N6X2</accession>
<dbReference type="RefSeq" id="WP_184477435.1">
    <property type="nucleotide sequence ID" value="NZ_JACHIV010000001.1"/>
</dbReference>
<proteinExistence type="predicted"/>
<sequence length="138" mass="14453">MTTSNVHIPSAPSTINSAVLAYLASAVIPMVWGAIELFSGSQPPVPGVPPELNSMLVNLSLGISVVSVLVYVWLSLKLRAGRNWARIVLAVFVVLQLLALFGPVGAASYVGTGLAAVGLVLSFLPDSNRYVVDVQAPR</sequence>
<organism evidence="2 3">
    <name type="scientific">Saccharopolyspora gloriosae</name>
    <dbReference type="NCBI Taxonomy" id="455344"/>
    <lineage>
        <taxon>Bacteria</taxon>
        <taxon>Bacillati</taxon>
        <taxon>Actinomycetota</taxon>
        <taxon>Actinomycetes</taxon>
        <taxon>Pseudonocardiales</taxon>
        <taxon>Pseudonocardiaceae</taxon>
        <taxon>Saccharopolyspora</taxon>
    </lineage>
</organism>
<feature type="transmembrane region" description="Helical" evidence="1">
    <location>
        <begin position="83"/>
        <end position="101"/>
    </location>
</feature>
<keyword evidence="3" id="KW-1185">Reference proteome</keyword>
<reference evidence="2 3" key="1">
    <citation type="submission" date="2020-08" db="EMBL/GenBank/DDBJ databases">
        <title>Sequencing the genomes of 1000 actinobacteria strains.</title>
        <authorList>
            <person name="Klenk H.-P."/>
        </authorList>
    </citation>
    <scope>NUCLEOTIDE SEQUENCE [LARGE SCALE GENOMIC DNA]</scope>
    <source>
        <strain evidence="2 3">DSM 45582</strain>
    </source>
</reference>
<gene>
    <name evidence="2" type="ORF">BJ969_000808</name>
</gene>
<protein>
    <submittedName>
        <fullName evidence="2">Uncharacterized protein</fullName>
    </submittedName>
</protein>
<evidence type="ECO:0000313" key="3">
    <source>
        <dbReference type="Proteomes" id="UP000580474"/>
    </source>
</evidence>
<keyword evidence="1" id="KW-0812">Transmembrane</keyword>
<comment type="caution">
    <text evidence="2">The sequence shown here is derived from an EMBL/GenBank/DDBJ whole genome shotgun (WGS) entry which is preliminary data.</text>
</comment>
<evidence type="ECO:0000256" key="1">
    <source>
        <dbReference type="SAM" id="Phobius"/>
    </source>
</evidence>
<dbReference type="EMBL" id="JACHIV010000001">
    <property type="protein sequence ID" value="MBB5067720.1"/>
    <property type="molecule type" value="Genomic_DNA"/>
</dbReference>
<keyword evidence="1" id="KW-0472">Membrane</keyword>
<feature type="transmembrane region" description="Helical" evidence="1">
    <location>
        <begin position="15"/>
        <end position="35"/>
    </location>
</feature>
<evidence type="ECO:0000313" key="2">
    <source>
        <dbReference type="EMBL" id="MBB5067720.1"/>
    </source>
</evidence>
<keyword evidence="1" id="KW-1133">Transmembrane helix</keyword>
<dbReference type="AlphaFoldDB" id="A0A840N6X2"/>
<name>A0A840N6X2_9PSEU</name>
<dbReference type="Proteomes" id="UP000580474">
    <property type="component" value="Unassembled WGS sequence"/>
</dbReference>
<feature type="transmembrane region" description="Helical" evidence="1">
    <location>
        <begin position="55"/>
        <end position="76"/>
    </location>
</feature>